<reference evidence="1" key="1">
    <citation type="submission" date="2022-06" db="EMBL/GenBank/DDBJ databases">
        <title>Sphingomicrobium sedimins sp. nov., a marine bacterium isolated from tidal flat.</title>
        <authorList>
            <person name="Kim C.-H."/>
            <person name="Yoo Y."/>
            <person name="Kim J.-J."/>
        </authorList>
    </citation>
    <scope>NUCLEOTIDE SEQUENCE</scope>
    <source>
        <strain evidence="1">GRR-S6-50</strain>
    </source>
</reference>
<name>A0A9X2EF34_9SPHN</name>
<proteinExistence type="predicted"/>
<dbReference type="Proteomes" id="UP001155128">
    <property type="component" value="Unassembled WGS sequence"/>
</dbReference>
<comment type="caution">
    <text evidence="1">The sequence shown here is derived from an EMBL/GenBank/DDBJ whole genome shotgun (WGS) entry which is preliminary data.</text>
</comment>
<evidence type="ECO:0000313" key="1">
    <source>
        <dbReference type="EMBL" id="MCM8556372.1"/>
    </source>
</evidence>
<gene>
    <name evidence="1" type="ORF">NDO55_00880</name>
</gene>
<protein>
    <submittedName>
        <fullName evidence="1">Uncharacterized protein</fullName>
    </submittedName>
</protein>
<organism evidence="1 2">
    <name type="scientific">Sphingomicrobium sediminis</name>
    <dbReference type="NCBI Taxonomy" id="2950949"/>
    <lineage>
        <taxon>Bacteria</taxon>
        <taxon>Pseudomonadati</taxon>
        <taxon>Pseudomonadota</taxon>
        <taxon>Alphaproteobacteria</taxon>
        <taxon>Sphingomonadales</taxon>
        <taxon>Sphingomonadaceae</taxon>
        <taxon>Sphingomicrobium</taxon>
    </lineage>
</organism>
<evidence type="ECO:0000313" key="2">
    <source>
        <dbReference type="Proteomes" id="UP001155128"/>
    </source>
</evidence>
<dbReference type="AlphaFoldDB" id="A0A9X2EF34"/>
<accession>A0A9X2EF34</accession>
<dbReference type="RefSeq" id="WP_252111513.1">
    <property type="nucleotide sequence ID" value="NZ_JAMSHT010000001.1"/>
</dbReference>
<keyword evidence="2" id="KW-1185">Reference proteome</keyword>
<dbReference type="EMBL" id="JAMSHT010000001">
    <property type="protein sequence ID" value="MCM8556372.1"/>
    <property type="molecule type" value="Genomic_DNA"/>
</dbReference>
<sequence length="54" mass="5582">MIGQKKKKGPGKAIAVVLILLVLLVGGLFFLSGQAGEVPMETIEEEVSLGDGEA</sequence>